<evidence type="ECO:0000256" key="4">
    <source>
        <dbReference type="SAM" id="Coils"/>
    </source>
</evidence>
<feature type="compositionally biased region" description="Basic and acidic residues" evidence="5">
    <location>
        <begin position="75"/>
        <end position="108"/>
    </location>
</feature>
<feature type="region of interest" description="Disordered" evidence="5">
    <location>
        <begin position="67"/>
        <end position="152"/>
    </location>
</feature>
<evidence type="ECO:0000256" key="5">
    <source>
        <dbReference type="SAM" id="MobiDB-lite"/>
    </source>
</evidence>
<dbReference type="AlphaFoldDB" id="M8A7G4"/>
<organism evidence="6">
    <name type="scientific">Triticum urartu</name>
    <name type="common">Red wild einkorn</name>
    <name type="synonym">Crithodium urartu</name>
    <dbReference type="NCBI Taxonomy" id="4572"/>
    <lineage>
        <taxon>Eukaryota</taxon>
        <taxon>Viridiplantae</taxon>
        <taxon>Streptophyta</taxon>
        <taxon>Embryophyta</taxon>
        <taxon>Tracheophyta</taxon>
        <taxon>Spermatophyta</taxon>
        <taxon>Magnoliopsida</taxon>
        <taxon>Liliopsida</taxon>
        <taxon>Poales</taxon>
        <taxon>Poaceae</taxon>
        <taxon>BOP clade</taxon>
        <taxon>Pooideae</taxon>
        <taxon>Triticodae</taxon>
        <taxon>Triticeae</taxon>
        <taxon>Triticinae</taxon>
        <taxon>Triticum</taxon>
    </lineage>
</organism>
<dbReference type="GO" id="GO:0003723">
    <property type="term" value="F:RNA binding"/>
    <property type="evidence" value="ECO:0007669"/>
    <property type="project" value="TreeGrafter"/>
</dbReference>
<proteinExistence type="inferred from homology"/>
<keyword evidence="4" id="KW-0175">Coiled coil</keyword>
<feature type="compositionally biased region" description="Basic and acidic residues" evidence="5">
    <location>
        <begin position="116"/>
        <end position="129"/>
    </location>
</feature>
<dbReference type="GO" id="GO:0045292">
    <property type="term" value="P:mRNA cis splicing, via spliceosome"/>
    <property type="evidence" value="ECO:0007669"/>
    <property type="project" value="TreeGrafter"/>
</dbReference>
<sequence length="320" mass="36556">MTTAARPTWAPAKGGNEQGGTRIFGPSGKYSSRDLAAHTSLKPRLHQESESGSKWLIMLHMFLIVGKEGQQTQEEVQKRNLRDELEERERKHFSSKDKSYVDERDRRKSSSLLLEGSKRDEDKIVPREIDADDSDVELKSDDESDDDDDDDDTEALMAELERIKKERAEDRLRKERQQAEEEAKMKEAELMRGNPLINMNNSGSFNVKRRWDDDVVFKNQARGETKTPKRFINDTIRSDFHRKFLHSLTFAESAVLILSIDVELILFFPGPPTIFSCLPANQTERILAAPVALFRCTRSCCCIHMGAINPVPEEIGPYCP</sequence>
<dbReference type="GO" id="GO:0071013">
    <property type="term" value="C:catalytic step 2 spliceosome"/>
    <property type="evidence" value="ECO:0007669"/>
    <property type="project" value="TreeGrafter"/>
</dbReference>
<dbReference type="eggNOG" id="KOG3228">
    <property type="taxonomic scope" value="Eukaryota"/>
</dbReference>
<feature type="compositionally biased region" description="Acidic residues" evidence="5">
    <location>
        <begin position="142"/>
        <end position="152"/>
    </location>
</feature>
<dbReference type="STRING" id="4572.M8A7G4"/>
<evidence type="ECO:0000256" key="2">
    <source>
        <dbReference type="ARBA" id="ARBA00022664"/>
    </source>
</evidence>
<dbReference type="OMA" id="YRYARIS"/>
<feature type="coiled-coil region" evidence="4">
    <location>
        <begin position="158"/>
        <end position="191"/>
    </location>
</feature>
<reference evidence="6" key="1">
    <citation type="journal article" date="2013" name="Nature">
        <title>Draft genome of the wheat A-genome progenitor Triticum urartu.</title>
        <authorList>
            <person name="Ling H.Q."/>
            <person name="Zhao S."/>
            <person name="Liu D."/>
            <person name="Wang J."/>
            <person name="Sun H."/>
            <person name="Zhang C."/>
            <person name="Fan H."/>
            <person name="Li D."/>
            <person name="Dong L."/>
            <person name="Tao Y."/>
            <person name="Gao C."/>
            <person name="Wu H."/>
            <person name="Li Y."/>
            <person name="Cui Y."/>
            <person name="Guo X."/>
            <person name="Zheng S."/>
            <person name="Wang B."/>
            <person name="Yu K."/>
            <person name="Liang Q."/>
            <person name="Yang W."/>
            <person name="Lou X."/>
            <person name="Chen J."/>
            <person name="Feng M."/>
            <person name="Jian J."/>
            <person name="Zhang X."/>
            <person name="Luo G."/>
            <person name="Jiang Y."/>
            <person name="Liu J."/>
            <person name="Wang Z."/>
            <person name="Sha Y."/>
            <person name="Zhang B."/>
            <person name="Wu H."/>
            <person name="Tang D."/>
            <person name="Shen Q."/>
            <person name="Xue P."/>
            <person name="Zou S."/>
            <person name="Wang X."/>
            <person name="Liu X."/>
            <person name="Wang F."/>
            <person name="Yang Y."/>
            <person name="An X."/>
            <person name="Dong Z."/>
            <person name="Zhang K."/>
            <person name="Zhang X."/>
            <person name="Luo M.C."/>
            <person name="Dvorak J."/>
            <person name="Tong Y."/>
            <person name="Wang J."/>
            <person name="Yang H."/>
            <person name="Li Z."/>
            <person name="Wang D."/>
            <person name="Zhang A."/>
            <person name="Wang J."/>
        </authorList>
    </citation>
    <scope>NUCLEOTIDE SEQUENCE</scope>
</reference>
<evidence type="ECO:0000256" key="1">
    <source>
        <dbReference type="ARBA" id="ARBA00006644"/>
    </source>
</evidence>
<name>M8A7G4_TRIUA</name>
<dbReference type="PANTHER" id="PTHR12718:SF2">
    <property type="entry name" value="SPLICEOSOME-ASSOCIATED PROTEIN CWC15 HOMOLOG"/>
    <property type="match status" value="1"/>
</dbReference>
<dbReference type="EMBL" id="KD107196">
    <property type="protein sequence ID" value="EMS60615.1"/>
    <property type="molecule type" value="Genomic_DNA"/>
</dbReference>
<evidence type="ECO:0000313" key="6">
    <source>
        <dbReference type="EMBL" id="EMS60615.1"/>
    </source>
</evidence>
<dbReference type="InterPro" id="IPR006973">
    <property type="entry name" value="Cwf_Cwc_15"/>
</dbReference>
<comment type="similarity">
    <text evidence="1">Belongs to the CWC15 family.</text>
</comment>
<accession>M8A7G4</accession>
<keyword evidence="2" id="KW-0507">mRNA processing</keyword>
<evidence type="ECO:0000256" key="3">
    <source>
        <dbReference type="ARBA" id="ARBA00023187"/>
    </source>
</evidence>
<keyword evidence="3" id="KW-0508">mRNA splicing</keyword>
<dbReference type="PANTHER" id="PTHR12718">
    <property type="entry name" value="CELL CYCLE CONTROL PROTEIN CWF15"/>
    <property type="match status" value="1"/>
</dbReference>
<dbReference type="Pfam" id="PF04889">
    <property type="entry name" value="Cwf_Cwc_15"/>
    <property type="match status" value="1"/>
</dbReference>
<protein>
    <submittedName>
        <fullName evidence="6">Protein CWC15-like protein A</fullName>
    </submittedName>
</protein>
<gene>
    <name evidence="6" type="ORF">TRIUR3_03576</name>
</gene>
<feature type="region of interest" description="Disordered" evidence="5">
    <location>
        <begin position="1"/>
        <end position="33"/>
    </location>
</feature>